<dbReference type="AlphaFoldDB" id="A0A194PZM6"/>
<proteinExistence type="predicted"/>
<feature type="chain" id="PRO_5008263887" evidence="1">
    <location>
        <begin position="23"/>
        <end position="108"/>
    </location>
</feature>
<gene>
    <name evidence="2" type="ORF">RR46_09410</name>
</gene>
<dbReference type="Proteomes" id="UP000053268">
    <property type="component" value="Unassembled WGS sequence"/>
</dbReference>
<feature type="signal peptide" evidence="1">
    <location>
        <begin position="1"/>
        <end position="22"/>
    </location>
</feature>
<evidence type="ECO:0000256" key="1">
    <source>
        <dbReference type="SAM" id="SignalP"/>
    </source>
</evidence>
<organism evidence="2 3">
    <name type="scientific">Papilio xuthus</name>
    <name type="common">Asian swallowtail butterfly</name>
    <dbReference type="NCBI Taxonomy" id="66420"/>
    <lineage>
        <taxon>Eukaryota</taxon>
        <taxon>Metazoa</taxon>
        <taxon>Ecdysozoa</taxon>
        <taxon>Arthropoda</taxon>
        <taxon>Hexapoda</taxon>
        <taxon>Insecta</taxon>
        <taxon>Pterygota</taxon>
        <taxon>Neoptera</taxon>
        <taxon>Endopterygota</taxon>
        <taxon>Lepidoptera</taxon>
        <taxon>Glossata</taxon>
        <taxon>Ditrysia</taxon>
        <taxon>Papilionoidea</taxon>
        <taxon>Papilionidae</taxon>
        <taxon>Papilioninae</taxon>
        <taxon>Papilio</taxon>
    </lineage>
</organism>
<reference evidence="2 3" key="1">
    <citation type="journal article" date="2015" name="Nat. Commun.">
        <title>Outbred genome sequencing and CRISPR/Cas9 gene editing in butterflies.</title>
        <authorList>
            <person name="Li X."/>
            <person name="Fan D."/>
            <person name="Zhang W."/>
            <person name="Liu G."/>
            <person name="Zhang L."/>
            <person name="Zhao L."/>
            <person name="Fang X."/>
            <person name="Chen L."/>
            <person name="Dong Y."/>
            <person name="Chen Y."/>
            <person name="Ding Y."/>
            <person name="Zhao R."/>
            <person name="Feng M."/>
            <person name="Zhu Y."/>
            <person name="Feng Y."/>
            <person name="Jiang X."/>
            <person name="Zhu D."/>
            <person name="Xiang H."/>
            <person name="Feng X."/>
            <person name="Li S."/>
            <person name="Wang J."/>
            <person name="Zhang G."/>
            <person name="Kronforst M.R."/>
            <person name="Wang W."/>
        </authorList>
    </citation>
    <scope>NUCLEOTIDE SEQUENCE [LARGE SCALE GENOMIC DNA]</scope>
    <source>
        <strain evidence="2">Ya'a_city_454_Px</strain>
        <tissue evidence="2">Whole body</tissue>
    </source>
</reference>
<protein>
    <submittedName>
        <fullName evidence="2">Uncharacterized protein</fullName>
    </submittedName>
</protein>
<accession>A0A194PZM6</accession>
<name>A0A194PZM6_PAPXU</name>
<sequence>MRREEMWSQLATLGWVAVMVGCHAPAGEFAGSRLATADDRFSDTFTAAYINITYPDEHGKLYTETSETARQSAFASKRFHSELHKYMELTRDHYMTYRKFASKRMHFN</sequence>
<keyword evidence="1" id="KW-0732">Signal</keyword>
<dbReference type="PROSITE" id="PS51257">
    <property type="entry name" value="PROKAR_LIPOPROTEIN"/>
    <property type="match status" value="1"/>
</dbReference>
<evidence type="ECO:0000313" key="2">
    <source>
        <dbReference type="EMBL" id="KPI98194.1"/>
    </source>
</evidence>
<keyword evidence="3" id="KW-1185">Reference proteome</keyword>
<evidence type="ECO:0000313" key="3">
    <source>
        <dbReference type="Proteomes" id="UP000053268"/>
    </source>
</evidence>
<dbReference type="EMBL" id="KQ459585">
    <property type="protein sequence ID" value="KPI98194.1"/>
    <property type="molecule type" value="Genomic_DNA"/>
</dbReference>